<evidence type="ECO:0000256" key="2">
    <source>
        <dbReference type="SAM" id="Phobius"/>
    </source>
</evidence>
<dbReference type="OrthoDB" id="9815778at2"/>
<dbReference type="GO" id="GO:0004222">
    <property type="term" value="F:metalloendopeptidase activity"/>
    <property type="evidence" value="ECO:0007669"/>
    <property type="project" value="TreeGrafter"/>
</dbReference>
<proteinExistence type="predicted"/>
<dbReference type="Pfam" id="PF01464">
    <property type="entry name" value="SLT"/>
    <property type="match status" value="1"/>
</dbReference>
<evidence type="ECO:0000259" key="3">
    <source>
        <dbReference type="Pfam" id="PF01464"/>
    </source>
</evidence>
<dbReference type="InterPro" id="IPR050570">
    <property type="entry name" value="Cell_wall_metabolism_enzyme"/>
</dbReference>
<dbReference type="InterPro" id="IPR011055">
    <property type="entry name" value="Dup_hybrid_motif"/>
</dbReference>
<dbReference type="PANTHER" id="PTHR21666">
    <property type="entry name" value="PEPTIDASE-RELATED"/>
    <property type="match status" value="1"/>
</dbReference>
<comment type="caution">
    <text evidence="5">The sequence shown here is derived from an EMBL/GenBank/DDBJ whole genome shotgun (WGS) entry which is preliminary data.</text>
</comment>
<dbReference type="Gene3D" id="2.70.70.10">
    <property type="entry name" value="Glucose Permease (Domain IIA)"/>
    <property type="match status" value="1"/>
</dbReference>
<dbReference type="Pfam" id="PF01551">
    <property type="entry name" value="Peptidase_M23"/>
    <property type="match status" value="1"/>
</dbReference>
<keyword evidence="6" id="KW-1185">Reference proteome</keyword>
<dbReference type="Gene3D" id="1.10.530.10">
    <property type="match status" value="1"/>
</dbReference>
<name>A0A2I0SVJ8_9ACTN</name>
<keyword evidence="2" id="KW-0472">Membrane</keyword>
<reference evidence="5 6" key="1">
    <citation type="submission" date="2017-12" db="EMBL/GenBank/DDBJ databases">
        <title>Streptomyces populusis sp. nov., a novel endophytic actinobacterium isolated from stems of Populus adenopoda Maxim.</title>
        <authorList>
            <person name="Wang Z."/>
        </authorList>
    </citation>
    <scope>NUCLEOTIDE SEQUENCE [LARGE SCALE GENOMIC DNA]</scope>
    <source>
        <strain evidence="5 6">A249</strain>
    </source>
</reference>
<dbReference type="InterPro" id="IPR016047">
    <property type="entry name" value="M23ase_b-sheet_dom"/>
</dbReference>
<protein>
    <submittedName>
        <fullName evidence="5">Peptidase M23</fullName>
    </submittedName>
</protein>
<evidence type="ECO:0000313" key="5">
    <source>
        <dbReference type="EMBL" id="PKT73958.1"/>
    </source>
</evidence>
<dbReference type="SUPFAM" id="SSF53955">
    <property type="entry name" value="Lysozyme-like"/>
    <property type="match status" value="1"/>
</dbReference>
<dbReference type="PANTHER" id="PTHR21666:SF289">
    <property type="entry name" value="L-ALA--D-GLU ENDOPEPTIDASE"/>
    <property type="match status" value="1"/>
</dbReference>
<gene>
    <name evidence="5" type="ORF">CW362_06310</name>
</gene>
<accession>A0A2I0SVJ8</accession>
<sequence>MSNGGGSTMTWVVGGCLAAVMVPLVMMVAVSGASSEEDPGSGSGAGGGLKDGAVPASYVPWVLKAGAMCDVIKPAVIAAQIEAESGWNPNARSPVGAEGLSQFMPGTWPSWGKDDDGNGRASPYDPGDAIMAQGRYDCALAKTVEGYKNRGEASGETLDLALAAYNAGPGAVHQYHGMPPYTETRNYVARIKSLIPKYESVDDPPGRIPAGQELAMPLSGHPRITSPYGMRMHPIKHVYKLHTGIDFAAPLGTPFKAARDGVVTFAGWSNGYGNRVVISHGTINGDRISTTYNHMRTRPEVSVGQHVRVGQRVGEVGSTGLSTGPHAHFEVMQNGKYVDPAPWLGLK</sequence>
<dbReference type="CDD" id="cd13399">
    <property type="entry name" value="Slt35-like"/>
    <property type="match status" value="1"/>
</dbReference>
<dbReference type="InterPro" id="IPR023346">
    <property type="entry name" value="Lysozyme-like_dom_sf"/>
</dbReference>
<organism evidence="5 6">
    <name type="scientific">Streptomyces populi</name>
    <dbReference type="NCBI Taxonomy" id="2058924"/>
    <lineage>
        <taxon>Bacteria</taxon>
        <taxon>Bacillati</taxon>
        <taxon>Actinomycetota</taxon>
        <taxon>Actinomycetes</taxon>
        <taxon>Kitasatosporales</taxon>
        <taxon>Streptomycetaceae</taxon>
        <taxon>Streptomyces</taxon>
    </lineage>
</organism>
<evidence type="ECO:0000313" key="6">
    <source>
        <dbReference type="Proteomes" id="UP000236178"/>
    </source>
</evidence>
<dbReference type="CDD" id="cd12797">
    <property type="entry name" value="M23_peptidase"/>
    <property type="match status" value="1"/>
</dbReference>
<feature type="domain" description="Transglycosylase SLT" evidence="3">
    <location>
        <begin position="72"/>
        <end position="179"/>
    </location>
</feature>
<keyword evidence="2" id="KW-0812">Transmembrane</keyword>
<keyword evidence="1" id="KW-0732">Signal</keyword>
<dbReference type="AlphaFoldDB" id="A0A2I0SVJ8"/>
<dbReference type="InterPro" id="IPR008258">
    <property type="entry name" value="Transglycosylase_SLT_dom_1"/>
</dbReference>
<feature type="domain" description="M23ase beta-sheet core" evidence="4">
    <location>
        <begin position="241"/>
        <end position="340"/>
    </location>
</feature>
<evidence type="ECO:0000259" key="4">
    <source>
        <dbReference type="Pfam" id="PF01551"/>
    </source>
</evidence>
<dbReference type="EMBL" id="PJOS01000007">
    <property type="protein sequence ID" value="PKT73958.1"/>
    <property type="molecule type" value="Genomic_DNA"/>
</dbReference>
<dbReference type="Proteomes" id="UP000236178">
    <property type="component" value="Unassembled WGS sequence"/>
</dbReference>
<evidence type="ECO:0000256" key="1">
    <source>
        <dbReference type="ARBA" id="ARBA00022729"/>
    </source>
</evidence>
<keyword evidence="2" id="KW-1133">Transmembrane helix</keyword>
<dbReference type="RefSeq" id="WP_103548359.1">
    <property type="nucleotide sequence ID" value="NZ_JBHJSK010000039.1"/>
</dbReference>
<dbReference type="SUPFAM" id="SSF51261">
    <property type="entry name" value="Duplicated hybrid motif"/>
    <property type="match status" value="1"/>
</dbReference>
<feature type="transmembrane region" description="Helical" evidence="2">
    <location>
        <begin position="12"/>
        <end position="33"/>
    </location>
</feature>